<dbReference type="InterPro" id="IPR004812">
    <property type="entry name" value="Efflux_drug-R_Bcr/CmlA"/>
</dbReference>
<evidence type="ECO:0000256" key="8">
    <source>
        <dbReference type="RuleBase" id="RU365088"/>
    </source>
</evidence>
<feature type="transmembrane region" description="Helical" evidence="8">
    <location>
        <begin position="371"/>
        <end position="390"/>
    </location>
</feature>
<keyword evidence="11" id="KW-1185">Reference proteome</keyword>
<dbReference type="NCBIfam" id="TIGR00710">
    <property type="entry name" value="efflux_Bcr_CflA"/>
    <property type="match status" value="1"/>
</dbReference>
<dbReference type="GO" id="GO:0042910">
    <property type="term" value="F:xenobiotic transmembrane transporter activity"/>
    <property type="evidence" value="ECO:0007669"/>
    <property type="project" value="InterPro"/>
</dbReference>
<keyword evidence="7 8" id="KW-0472">Membrane</keyword>
<dbReference type="Proteomes" id="UP000220034">
    <property type="component" value="Unassembled WGS sequence"/>
</dbReference>
<sequence>MSREILSARRAACVTAVLGLLSIFPPLATDMYLAGLGDIAQSMGASHSAAELSLSIFFLGLCVGQLIMGPLIDSLGRKGPLLGATALFIVTSFALILVEDIAVFNTLRFLQALGACGGMVVGRAVVNDLYEGRRAAQAMTVLVMLLTIGPIVSPTLGSLLLGAFGWRSIFVVMLLIGALAFILSLLVVPETLPVEQRVTAPFRTGRKVAGQLLRRRAFVIPAVIAGLVQGGLFAFITGSSGVFQGVFGLSALTYGLMFAGIATALLLFGQVNTRLLNHFTAEQILKTGLPYYVAATLVLVLLSGTTTLWVFIPPLWLSIGCVGMLSANAMHIAMASARDSAGIGSAVLGAIQFGIAFTISSLVALGGSDTALPMALGLLLPAIVALILLLKFSVGAKEEAVIA</sequence>
<feature type="transmembrane region" description="Helical" evidence="8">
    <location>
        <begin position="79"/>
        <end position="97"/>
    </location>
</feature>
<feature type="domain" description="Major facilitator superfamily (MFS) profile" evidence="9">
    <location>
        <begin position="14"/>
        <end position="403"/>
    </location>
</feature>
<keyword evidence="5 8" id="KW-0812">Transmembrane</keyword>
<dbReference type="PANTHER" id="PTHR23502:SF132">
    <property type="entry name" value="POLYAMINE TRANSPORTER 2-RELATED"/>
    <property type="match status" value="1"/>
</dbReference>
<dbReference type="PROSITE" id="PS50850">
    <property type="entry name" value="MFS"/>
    <property type="match status" value="1"/>
</dbReference>
<gene>
    <name evidence="10" type="ORF">SAMN06273572_1011085</name>
</gene>
<evidence type="ECO:0000259" key="9">
    <source>
        <dbReference type="PROSITE" id="PS50850"/>
    </source>
</evidence>
<evidence type="ECO:0000256" key="4">
    <source>
        <dbReference type="ARBA" id="ARBA00022475"/>
    </source>
</evidence>
<dbReference type="Pfam" id="PF07690">
    <property type="entry name" value="MFS_1"/>
    <property type="match status" value="1"/>
</dbReference>
<dbReference type="EMBL" id="OCTN01000001">
    <property type="protein sequence ID" value="SOH93230.1"/>
    <property type="molecule type" value="Genomic_DNA"/>
</dbReference>
<evidence type="ECO:0000256" key="2">
    <source>
        <dbReference type="ARBA" id="ARBA00006236"/>
    </source>
</evidence>
<dbReference type="PANTHER" id="PTHR23502">
    <property type="entry name" value="MAJOR FACILITATOR SUPERFAMILY"/>
    <property type="match status" value="1"/>
</dbReference>
<feature type="transmembrane region" description="Helical" evidence="8">
    <location>
        <begin position="217"/>
        <end position="236"/>
    </location>
</feature>
<dbReference type="InterPro" id="IPR011701">
    <property type="entry name" value="MFS"/>
</dbReference>
<comment type="subcellular location">
    <subcellularLocation>
        <location evidence="8">Cell inner membrane</location>
        <topology evidence="8">Multi-pass membrane protein</topology>
    </subcellularLocation>
    <subcellularLocation>
        <location evidence="1">Cell membrane</location>
        <topology evidence="1">Multi-pass membrane protein</topology>
    </subcellularLocation>
</comment>
<accession>A0A2C9CPT5</accession>
<feature type="transmembrane region" description="Helical" evidence="8">
    <location>
        <begin position="138"/>
        <end position="163"/>
    </location>
</feature>
<evidence type="ECO:0000313" key="11">
    <source>
        <dbReference type="Proteomes" id="UP000220034"/>
    </source>
</evidence>
<keyword evidence="6 8" id="KW-1133">Transmembrane helix</keyword>
<organism evidence="10 11">
    <name type="scientific">Pontivivens marinum</name>
    <dbReference type="NCBI Taxonomy" id="1690039"/>
    <lineage>
        <taxon>Bacteria</taxon>
        <taxon>Pseudomonadati</taxon>
        <taxon>Pseudomonadota</taxon>
        <taxon>Alphaproteobacteria</taxon>
        <taxon>Rhodobacterales</taxon>
        <taxon>Paracoccaceae</taxon>
        <taxon>Pontivivens</taxon>
    </lineage>
</organism>
<reference evidence="11" key="1">
    <citation type="submission" date="2017-09" db="EMBL/GenBank/DDBJ databases">
        <authorList>
            <person name="Varghese N."/>
            <person name="Submissions S."/>
        </authorList>
    </citation>
    <scope>NUCLEOTIDE SEQUENCE [LARGE SCALE GENOMIC DNA]</scope>
    <source>
        <strain evidence="11">C7</strain>
    </source>
</reference>
<keyword evidence="8" id="KW-0997">Cell inner membrane</keyword>
<feature type="transmembrane region" description="Helical" evidence="8">
    <location>
        <begin position="346"/>
        <end position="365"/>
    </location>
</feature>
<dbReference type="InterPro" id="IPR020846">
    <property type="entry name" value="MFS_dom"/>
</dbReference>
<dbReference type="GO" id="GO:1990961">
    <property type="term" value="P:xenobiotic detoxification by transmembrane export across the plasma membrane"/>
    <property type="evidence" value="ECO:0007669"/>
    <property type="project" value="InterPro"/>
</dbReference>
<keyword evidence="3 8" id="KW-0813">Transport</keyword>
<evidence type="ECO:0000256" key="6">
    <source>
        <dbReference type="ARBA" id="ARBA00022989"/>
    </source>
</evidence>
<evidence type="ECO:0000256" key="7">
    <source>
        <dbReference type="ARBA" id="ARBA00023136"/>
    </source>
</evidence>
<feature type="transmembrane region" description="Helical" evidence="8">
    <location>
        <begin position="109"/>
        <end position="126"/>
    </location>
</feature>
<proteinExistence type="inferred from homology"/>
<dbReference type="InterPro" id="IPR005829">
    <property type="entry name" value="Sugar_transporter_CS"/>
</dbReference>
<evidence type="ECO:0000256" key="3">
    <source>
        <dbReference type="ARBA" id="ARBA00022448"/>
    </source>
</evidence>
<dbReference type="InterPro" id="IPR036259">
    <property type="entry name" value="MFS_trans_sf"/>
</dbReference>
<dbReference type="CDD" id="cd17320">
    <property type="entry name" value="MFS_MdfA_MDR_like"/>
    <property type="match status" value="1"/>
</dbReference>
<evidence type="ECO:0000256" key="5">
    <source>
        <dbReference type="ARBA" id="ARBA00022692"/>
    </source>
</evidence>
<protein>
    <recommendedName>
        <fullName evidence="8">Bcr/CflA family efflux transporter</fullName>
    </recommendedName>
</protein>
<feature type="transmembrane region" description="Helical" evidence="8">
    <location>
        <begin position="289"/>
        <end position="309"/>
    </location>
</feature>
<evidence type="ECO:0000313" key="10">
    <source>
        <dbReference type="EMBL" id="SOH93230.1"/>
    </source>
</evidence>
<feature type="transmembrane region" description="Helical" evidence="8">
    <location>
        <begin position="52"/>
        <end position="72"/>
    </location>
</feature>
<feature type="transmembrane region" description="Helical" evidence="8">
    <location>
        <begin position="169"/>
        <end position="188"/>
    </location>
</feature>
<dbReference type="Gene3D" id="1.20.1720.10">
    <property type="entry name" value="Multidrug resistance protein D"/>
    <property type="match status" value="1"/>
</dbReference>
<feature type="transmembrane region" description="Helical" evidence="8">
    <location>
        <begin position="242"/>
        <end position="268"/>
    </location>
</feature>
<dbReference type="PROSITE" id="PS00216">
    <property type="entry name" value="SUGAR_TRANSPORT_1"/>
    <property type="match status" value="1"/>
</dbReference>
<dbReference type="SUPFAM" id="SSF103473">
    <property type="entry name" value="MFS general substrate transporter"/>
    <property type="match status" value="1"/>
</dbReference>
<evidence type="ECO:0000256" key="1">
    <source>
        <dbReference type="ARBA" id="ARBA00004651"/>
    </source>
</evidence>
<keyword evidence="4" id="KW-1003">Cell membrane</keyword>
<dbReference type="AlphaFoldDB" id="A0A2C9CPT5"/>
<comment type="caution">
    <text evidence="8">Lacks conserved residue(s) required for the propagation of feature annotation.</text>
</comment>
<dbReference type="RefSeq" id="WP_097928750.1">
    <property type="nucleotide sequence ID" value="NZ_OCTN01000001.1"/>
</dbReference>
<feature type="transmembrane region" description="Helical" evidence="8">
    <location>
        <begin position="315"/>
        <end position="334"/>
    </location>
</feature>
<dbReference type="GO" id="GO:0005886">
    <property type="term" value="C:plasma membrane"/>
    <property type="evidence" value="ECO:0007669"/>
    <property type="project" value="UniProtKB-SubCell"/>
</dbReference>
<comment type="similarity">
    <text evidence="2 8">Belongs to the major facilitator superfamily. Bcr/CmlA family.</text>
</comment>
<name>A0A2C9CPT5_9RHOB</name>
<dbReference type="OrthoDB" id="9800416at2"/>